<keyword evidence="5" id="KW-0547">Nucleotide-binding</keyword>
<dbReference type="Proteomes" id="UP000281547">
    <property type="component" value="Unassembled WGS sequence"/>
</dbReference>
<dbReference type="InterPro" id="IPR017871">
    <property type="entry name" value="ABC_transporter-like_CS"/>
</dbReference>
<feature type="domain" description="ABC transporter" evidence="8">
    <location>
        <begin position="269"/>
        <end position="509"/>
    </location>
</feature>
<dbReference type="PANTHER" id="PTHR43790:SF9">
    <property type="entry name" value="GALACTOFURANOSE TRANSPORTER ATP-BINDING PROTEIN YTFR"/>
    <property type="match status" value="1"/>
</dbReference>
<dbReference type="EMBL" id="RZNJ01000001">
    <property type="protein sequence ID" value="RUT34830.1"/>
    <property type="molecule type" value="Genomic_DNA"/>
</dbReference>
<dbReference type="InterPro" id="IPR003593">
    <property type="entry name" value="AAA+_ATPase"/>
</dbReference>
<dbReference type="Gene3D" id="3.40.50.300">
    <property type="entry name" value="P-loop containing nucleotide triphosphate hydrolases"/>
    <property type="match status" value="2"/>
</dbReference>
<organism evidence="9 10">
    <name type="scientific">Arsenicitalea aurantiaca</name>
    <dbReference type="NCBI Taxonomy" id="1783274"/>
    <lineage>
        <taxon>Bacteria</taxon>
        <taxon>Pseudomonadati</taxon>
        <taxon>Pseudomonadota</taxon>
        <taxon>Alphaproteobacteria</taxon>
        <taxon>Hyphomicrobiales</taxon>
        <taxon>Devosiaceae</taxon>
        <taxon>Arsenicitalea</taxon>
    </lineage>
</organism>
<evidence type="ECO:0000256" key="7">
    <source>
        <dbReference type="SAM" id="MobiDB-lite"/>
    </source>
</evidence>
<feature type="region of interest" description="Disordered" evidence="7">
    <location>
        <begin position="256"/>
        <end position="275"/>
    </location>
</feature>
<dbReference type="InterPro" id="IPR050107">
    <property type="entry name" value="ABC_carbohydrate_import_ATPase"/>
</dbReference>
<dbReference type="InterPro" id="IPR027417">
    <property type="entry name" value="P-loop_NTPase"/>
</dbReference>
<dbReference type="SUPFAM" id="SSF52540">
    <property type="entry name" value="P-loop containing nucleoside triphosphate hydrolases"/>
    <property type="match status" value="2"/>
</dbReference>
<evidence type="ECO:0000256" key="2">
    <source>
        <dbReference type="ARBA" id="ARBA00022448"/>
    </source>
</evidence>
<name>A0A433XL76_9HYPH</name>
<comment type="caution">
    <text evidence="9">The sequence shown here is derived from an EMBL/GenBank/DDBJ whole genome shotgun (WGS) entry which is preliminary data.</text>
</comment>
<evidence type="ECO:0000256" key="1">
    <source>
        <dbReference type="ARBA" id="ARBA00005417"/>
    </source>
</evidence>
<dbReference type="SMART" id="SM00382">
    <property type="entry name" value="AAA"/>
    <property type="match status" value="2"/>
</dbReference>
<dbReference type="PROSITE" id="PS50893">
    <property type="entry name" value="ABC_TRANSPORTER_2"/>
    <property type="match status" value="2"/>
</dbReference>
<accession>A0A433XL76</accession>
<dbReference type="InterPro" id="IPR003439">
    <property type="entry name" value="ABC_transporter-like_ATP-bd"/>
</dbReference>
<sequence>MTQTPSAEPSPARALHAQGVTKRFGAITALSSGRISVGKGEIHALLGANGCGKSTLCKIIAGTVSRDGGTLEIDGRPADLKSPREAEALGVALFYQELSLVPQLSVADNIFLGHEPRNAAGFVDRRRLIADTEVLIARFSAVAGSGFAAGTNVSRLSPDQRQIVEILKVLARNPSIIIFDEATAALDKRQVDLFFSILRTLKAEGVAIIFISHRMDEVFEIADRITVMRNGETVAEYGAGEVDRDTVVHDMVGKLADHQREARPPRPAGETPRLVVSSVSGGRLRDVSFSVAPGEILGLGGLQGQGQSAILQGLFGAEPFARGEVSVDGRPVRLRRPADAIRAGLAYVSGDRGRDAALHGRSIFENIAAATLVSERRRFVWPSALKPRFEKAAAGLNTKYAGMEAPIGSLSGGNQQKIFIARWLATDASILLLDDPTKGIDLGAKGDFFELARDLAAKGTSIVFYASEDAELLGLCDRILVFNSGAVTAELSGDTRDAFHLTRAAYGETA</sequence>
<dbReference type="GO" id="GO:0005524">
    <property type="term" value="F:ATP binding"/>
    <property type="evidence" value="ECO:0007669"/>
    <property type="project" value="UniProtKB-KW"/>
</dbReference>
<evidence type="ECO:0000313" key="10">
    <source>
        <dbReference type="Proteomes" id="UP000281547"/>
    </source>
</evidence>
<dbReference type="PROSITE" id="PS00211">
    <property type="entry name" value="ABC_TRANSPORTER_1"/>
    <property type="match status" value="1"/>
</dbReference>
<keyword evidence="2" id="KW-0813">Transport</keyword>
<evidence type="ECO:0000256" key="4">
    <source>
        <dbReference type="ARBA" id="ARBA00022737"/>
    </source>
</evidence>
<evidence type="ECO:0000256" key="5">
    <source>
        <dbReference type="ARBA" id="ARBA00022741"/>
    </source>
</evidence>
<reference evidence="9 10" key="1">
    <citation type="journal article" date="2016" name="Int. J. Syst. Evol. Microbiol.">
        <title>Arsenicitalea aurantiaca gen. nov., sp. nov., a new member of the family Hyphomicrobiaceae, isolated from high-arsenic sediment.</title>
        <authorList>
            <person name="Mu Y."/>
            <person name="Zhou L."/>
            <person name="Zeng X.C."/>
            <person name="Liu L."/>
            <person name="Pan Y."/>
            <person name="Chen X."/>
            <person name="Wang J."/>
            <person name="Li S."/>
            <person name="Li W.J."/>
            <person name="Wang Y."/>
        </authorList>
    </citation>
    <scope>NUCLEOTIDE SEQUENCE [LARGE SCALE GENOMIC DNA]</scope>
    <source>
        <strain evidence="9 10">42-50</strain>
    </source>
</reference>
<dbReference type="Pfam" id="PF00005">
    <property type="entry name" value="ABC_tran"/>
    <property type="match status" value="2"/>
</dbReference>
<dbReference type="PANTHER" id="PTHR43790">
    <property type="entry name" value="CARBOHYDRATE TRANSPORT ATP-BINDING PROTEIN MG119-RELATED"/>
    <property type="match status" value="1"/>
</dbReference>
<dbReference type="RefSeq" id="WP_127186950.1">
    <property type="nucleotide sequence ID" value="NZ_RZNJ01000001.1"/>
</dbReference>
<keyword evidence="10" id="KW-1185">Reference proteome</keyword>
<dbReference type="GO" id="GO:0016887">
    <property type="term" value="F:ATP hydrolysis activity"/>
    <property type="evidence" value="ECO:0007669"/>
    <property type="project" value="InterPro"/>
</dbReference>
<keyword evidence="3" id="KW-0762">Sugar transport</keyword>
<feature type="domain" description="ABC transporter" evidence="8">
    <location>
        <begin position="15"/>
        <end position="255"/>
    </location>
</feature>
<dbReference type="AlphaFoldDB" id="A0A433XL76"/>
<keyword evidence="6 9" id="KW-0067">ATP-binding</keyword>
<proteinExistence type="inferred from homology"/>
<keyword evidence="4" id="KW-0677">Repeat</keyword>
<protein>
    <submittedName>
        <fullName evidence="9">Sugar ABC transporter ATP-binding protein</fullName>
    </submittedName>
</protein>
<evidence type="ECO:0000256" key="3">
    <source>
        <dbReference type="ARBA" id="ARBA00022597"/>
    </source>
</evidence>
<dbReference type="CDD" id="cd03215">
    <property type="entry name" value="ABC_Carb_Monos_II"/>
    <property type="match status" value="1"/>
</dbReference>
<evidence type="ECO:0000256" key="6">
    <source>
        <dbReference type="ARBA" id="ARBA00022840"/>
    </source>
</evidence>
<comment type="similarity">
    <text evidence="1">Belongs to the ABC transporter superfamily.</text>
</comment>
<dbReference type="CDD" id="cd03216">
    <property type="entry name" value="ABC_Carb_Monos_I"/>
    <property type="match status" value="1"/>
</dbReference>
<gene>
    <name evidence="9" type="ORF">EMQ25_02400</name>
</gene>
<evidence type="ECO:0000259" key="8">
    <source>
        <dbReference type="PROSITE" id="PS50893"/>
    </source>
</evidence>
<dbReference type="OrthoDB" id="9805029at2"/>
<evidence type="ECO:0000313" key="9">
    <source>
        <dbReference type="EMBL" id="RUT34830.1"/>
    </source>
</evidence>